<dbReference type="EMBL" id="ML994640">
    <property type="protein sequence ID" value="KAF2183777.1"/>
    <property type="molecule type" value="Genomic_DNA"/>
</dbReference>
<feature type="non-terminal residue" evidence="2">
    <location>
        <position position="1"/>
    </location>
</feature>
<gene>
    <name evidence="2" type="ORF">K469DRAFT_539411</name>
</gene>
<feature type="non-terminal residue" evidence="2">
    <location>
        <position position="115"/>
    </location>
</feature>
<dbReference type="Gene3D" id="3.10.10.10">
    <property type="entry name" value="HIV Type 1 Reverse Transcriptase, subunit A, domain 1"/>
    <property type="match status" value="2"/>
</dbReference>
<protein>
    <submittedName>
        <fullName evidence="2">DNA/RNA polymerase</fullName>
    </submittedName>
</protein>
<dbReference type="InterPro" id="IPR053134">
    <property type="entry name" value="RNA-dir_DNA_polymerase"/>
</dbReference>
<dbReference type="Gene3D" id="3.30.70.270">
    <property type="match status" value="2"/>
</dbReference>
<evidence type="ECO:0000313" key="3">
    <source>
        <dbReference type="Proteomes" id="UP000800200"/>
    </source>
</evidence>
<feature type="transmembrane region" description="Helical" evidence="1">
    <location>
        <begin position="79"/>
        <end position="96"/>
    </location>
</feature>
<feature type="transmembrane region" description="Helical" evidence="1">
    <location>
        <begin position="48"/>
        <end position="73"/>
    </location>
</feature>
<dbReference type="InterPro" id="IPR043128">
    <property type="entry name" value="Rev_trsase/Diguanyl_cyclase"/>
</dbReference>
<keyword evidence="1" id="KW-1133">Transmembrane helix</keyword>
<keyword evidence="3" id="KW-1185">Reference proteome</keyword>
<evidence type="ECO:0000256" key="1">
    <source>
        <dbReference type="SAM" id="Phobius"/>
    </source>
</evidence>
<sequence length="115" mass="13962">ILFILKKNRKLRLCINYRHLNKAIVKNYYSILLILELIDKLRGAKYRLFKYLVILIELTNALAIFQIIINYILRKYLNIFVIAYLNNVLVYINRILEKHVKHTKRVLQKLKKHKL</sequence>
<accession>A0A6A6DVQ6</accession>
<keyword evidence="1" id="KW-0812">Transmembrane</keyword>
<evidence type="ECO:0000313" key="2">
    <source>
        <dbReference type="EMBL" id="KAF2183777.1"/>
    </source>
</evidence>
<dbReference type="InterPro" id="IPR043502">
    <property type="entry name" value="DNA/RNA_pol_sf"/>
</dbReference>
<proteinExistence type="predicted"/>
<dbReference type="AlphaFoldDB" id="A0A6A6DVQ6"/>
<reference evidence="2" key="1">
    <citation type="journal article" date="2020" name="Stud. Mycol.">
        <title>101 Dothideomycetes genomes: a test case for predicting lifestyles and emergence of pathogens.</title>
        <authorList>
            <person name="Haridas S."/>
            <person name="Albert R."/>
            <person name="Binder M."/>
            <person name="Bloem J."/>
            <person name="Labutti K."/>
            <person name="Salamov A."/>
            <person name="Andreopoulos B."/>
            <person name="Baker S."/>
            <person name="Barry K."/>
            <person name="Bills G."/>
            <person name="Bluhm B."/>
            <person name="Cannon C."/>
            <person name="Castanera R."/>
            <person name="Culley D."/>
            <person name="Daum C."/>
            <person name="Ezra D."/>
            <person name="Gonzalez J."/>
            <person name="Henrissat B."/>
            <person name="Kuo A."/>
            <person name="Liang C."/>
            <person name="Lipzen A."/>
            <person name="Lutzoni F."/>
            <person name="Magnuson J."/>
            <person name="Mondo S."/>
            <person name="Nolan M."/>
            <person name="Ohm R."/>
            <person name="Pangilinan J."/>
            <person name="Park H.-J."/>
            <person name="Ramirez L."/>
            <person name="Alfaro M."/>
            <person name="Sun H."/>
            <person name="Tritt A."/>
            <person name="Yoshinaga Y."/>
            <person name="Zwiers L.-H."/>
            <person name="Turgeon B."/>
            <person name="Goodwin S."/>
            <person name="Spatafora J."/>
            <person name="Crous P."/>
            <person name="Grigoriev I."/>
        </authorList>
    </citation>
    <scope>NUCLEOTIDE SEQUENCE</scope>
    <source>
        <strain evidence="2">CBS 207.26</strain>
    </source>
</reference>
<organism evidence="2 3">
    <name type="scientific">Zopfia rhizophila CBS 207.26</name>
    <dbReference type="NCBI Taxonomy" id="1314779"/>
    <lineage>
        <taxon>Eukaryota</taxon>
        <taxon>Fungi</taxon>
        <taxon>Dikarya</taxon>
        <taxon>Ascomycota</taxon>
        <taxon>Pezizomycotina</taxon>
        <taxon>Dothideomycetes</taxon>
        <taxon>Dothideomycetes incertae sedis</taxon>
        <taxon>Zopfiaceae</taxon>
        <taxon>Zopfia</taxon>
    </lineage>
</organism>
<keyword evidence="1" id="KW-0472">Membrane</keyword>
<dbReference type="OrthoDB" id="5599418at2759"/>
<dbReference type="PANTHER" id="PTHR24559">
    <property type="entry name" value="TRANSPOSON TY3-I GAG-POL POLYPROTEIN"/>
    <property type="match status" value="1"/>
</dbReference>
<dbReference type="Proteomes" id="UP000800200">
    <property type="component" value="Unassembled WGS sequence"/>
</dbReference>
<dbReference type="PANTHER" id="PTHR24559:SF444">
    <property type="entry name" value="REVERSE TRANSCRIPTASE DOMAIN-CONTAINING PROTEIN"/>
    <property type="match status" value="1"/>
</dbReference>
<dbReference type="SUPFAM" id="SSF56672">
    <property type="entry name" value="DNA/RNA polymerases"/>
    <property type="match status" value="1"/>
</dbReference>
<name>A0A6A6DVQ6_9PEZI</name>
<dbReference type="CDD" id="cd01647">
    <property type="entry name" value="RT_LTR"/>
    <property type="match status" value="1"/>
</dbReference>